<dbReference type="InterPro" id="IPR023296">
    <property type="entry name" value="Glyco_hydro_beta-prop_sf"/>
</dbReference>
<dbReference type="SUPFAM" id="SSF75005">
    <property type="entry name" value="Arabinanase/levansucrase/invertase"/>
    <property type="match status" value="1"/>
</dbReference>
<evidence type="ECO:0000256" key="3">
    <source>
        <dbReference type="ARBA" id="ARBA00023295"/>
    </source>
</evidence>
<reference evidence="8" key="1">
    <citation type="submission" date="2023-07" db="EMBL/GenBank/DDBJ databases">
        <title>Sorghum-associated microbial communities from plants grown in Nebraska, USA.</title>
        <authorList>
            <person name="Schachtman D."/>
        </authorList>
    </citation>
    <scope>NUCLEOTIDE SEQUENCE</scope>
    <source>
        <strain evidence="8">BE80</strain>
    </source>
</reference>
<gene>
    <name evidence="8" type="ORF">J2W91_003549</name>
</gene>
<evidence type="ECO:0000313" key="8">
    <source>
        <dbReference type="EMBL" id="MDR6725063.1"/>
    </source>
</evidence>
<comment type="caution">
    <text evidence="8">The sequence shown here is derived from an EMBL/GenBank/DDBJ whole genome shotgun (WGS) entry which is preliminary data.</text>
</comment>
<dbReference type="Gene3D" id="2.60.120.200">
    <property type="match status" value="1"/>
</dbReference>
<accession>A0AAP5H2G0</accession>
<keyword evidence="3 6" id="KW-0326">Glycosidase</keyword>
<dbReference type="PANTHER" id="PTHR42812:SF12">
    <property type="entry name" value="BETA-XYLOSIDASE-RELATED"/>
    <property type="match status" value="1"/>
</dbReference>
<dbReference type="InterPro" id="IPR013320">
    <property type="entry name" value="ConA-like_dom_sf"/>
</dbReference>
<dbReference type="Proteomes" id="UP001254832">
    <property type="component" value="Unassembled WGS sequence"/>
</dbReference>
<feature type="active site" description="Proton acceptor" evidence="4">
    <location>
        <position position="35"/>
    </location>
</feature>
<protein>
    <submittedName>
        <fullName evidence="8">Beta-xylosidase</fullName>
    </submittedName>
</protein>
<dbReference type="InterPro" id="IPR041542">
    <property type="entry name" value="GH43_C2"/>
</dbReference>
<dbReference type="Gene3D" id="2.115.10.20">
    <property type="entry name" value="Glycosyl hydrolase domain, family 43"/>
    <property type="match status" value="1"/>
</dbReference>
<dbReference type="Pfam" id="PF04616">
    <property type="entry name" value="Glyco_hydro_43"/>
    <property type="match status" value="1"/>
</dbReference>
<feature type="domain" description="Beta-xylosidase C-terminal Concanavalin A-like" evidence="7">
    <location>
        <begin position="329"/>
        <end position="534"/>
    </location>
</feature>
<comment type="similarity">
    <text evidence="1 6">Belongs to the glycosyl hydrolase 43 family.</text>
</comment>
<keyword evidence="2 6" id="KW-0378">Hydrolase</keyword>
<dbReference type="GO" id="GO:0005975">
    <property type="term" value="P:carbohydrate metabolic process"/>
    <property type="evidence" value="ECO:0007669"/>
    <property type="project" value="InterPro"/>
</dbReference>
<dbReference type="InterPro" id="IPR006710">
    <property type="entry name" value="Glyco_hydro_43"/>
</dbReference>
<evidence type="ECO:0000259" key="7">
    <source>
        <dbReference type="Pfam" id="PF17851"/>
    </source>
</evidence>
<organism evidence="8 9">
    <name type="scientific">Paenibacillus amylolyticus</name>
    <dbReference type="NCBI Taxonomy" id="1451"/>
    <lineage>
        <taxon>Bacteria</taxon>
        <taxon>Bacillati</taxon>
        <taxon>Bacillota</taxon>
        <taxon>Bacilli</taxon>
        <taxon>Bacillales</taxon>
        <taxon>Paenibacillaceae</taxon>
        <taxon>Paenibacillus</taxon>
    </lineage>
</organism>
<evidence type="ECO:0000313" key="9">
    <source>
        <dbReference type="Proteomes" id="UP001254832"/>
    </source>
</evidence>
<evidence type="ECO:0000256" key="4">
    <source>
        <dbReference type="PIRSR" id="PIRSR606710-1"/>
    </source>
</evidence>
<feature type="site" description="Important for catalytic activity, responsible for pKa modulation of the active site Glu and correct orientation of both the proton donor and substrate" evidence="5">
    <location>
        <position position="142"/>
    </location>
</feature>
<name>A0AAP5H2G0_PAEAM</name>
<evidence type="ECO:0000256" key="5">
    <source>
        <dbReference type="PIRSR" id="PIRSR606710-2"/>
    </source>
</evidence>
<dbReference type="GO" id="GO:0004553">
    <property type="term" value="F:hydrolase activity, hydrolyzing O-glycosyl compounds"/>
    <property type="evidence" value="ECO:0007669"/>
    <property type="project" value="InterPro"/>
</dbReference>
<dbReference type="InterPro" id="IPR051795">
    <property type="entry name" value="Glycosyl_Hydrlase_43"/>
</dbReference>
<dbReference type="SUPFAM" id="SSF49899">
    <property type="entry name" value="Concanavalin A-like lectins/glucanases"/>
    <property type="match status" value="1"/>
</dbReference>
<evidence type="ECO:0000256" key="2">
    <source>
        <dbReference type="ARBA" id="ARBA00022801"/>
    </source>
</evidence>
<feature type="active site" description="Proton donor" evidence="4">
    <location>
        <position position="200"/>
    </location>
</feature>
<dbReference type="PANTHER" id="PTHR42812">
    <property type="entry name" value="BETA-XYLOSIDASE"/>
    <property type="match status" value="1"/>
</dbReference>
<proteinExistence type="inferred from homology"/>
<dbReference type="Pfam" id="PF17851">
    <property type="entry name" value="GH43_C2"/>
    <property type="match status" value="1"/>
</dbReference>
<dbReference type="RefSeq" id="WP_310141917.1">
    <property type="nucleotide sequence ID" value="NZ_JAVDTR010000009.1"/>
</dbReference>
<evidence type="ECO:0000256" key="6">
    <source>
        <dbReference type="RuleBase" id="RU361187"/>
    </source>
</evidence>
<sequence>MATSQSSLERFEPIWVADQGDGTYRNPILHADYSDPDVIRVGDDFYMTASSFSHTPGLPILHSKDLVNWKLVNYAIERLDLPGYDVPLHGKGVWAPSIRYHDNKYWIFFSTPDEGIFMTTATHPEGTWSPLHMVHEVKGWIDPCPLWDDDGQAYLVHAFANSRCGIKSKIQVCRMAPDGSRLLDEGTIVFDGTEHHPTIEGPKFYKRDGDYYIFAPAGGVKPGWQTVLRSKQVFGPYEDRIVMHQGSSSINGPHQGGYVELDSGESWFIHFQDRDAYGRIVHLQPMQWDEQGWPIIGLDQEGHGTGEPVIVHKKPDVGSTYPVVVPEVSDDFTADRLGLQWQWQANAQPEWADLNPEQGLVLHALPYPEGMQSLFGVPQLLMQKLPASAFEATTQLTFHPKQAGDQAGLVLFGDAYAYLCLTQTEEGIIRLSLNRGKKQKDSDLHADEWEEEGLDWKGEGSPDTGWSIHLRFTLVEPGHVQFSWSEDGMSYTPIGTTFVATTALWVGAKMGLFAMNTKSEPSTGQGDYRYFAVKEIQE</sequence>
<dbReference type="EMBL" id="JAVDTR010000009">
    <property type="protein sequence ID" value="MDR6725063.1"/>
    <property type="molecule type" value="Genomic_DNA"/>
</dbReference>
<dbReference type="CDD" id="cd09001">
    <property type="entry name" value="GH43_FsAxh1-like"/>
    <property type="match status" value="1"/>
</dbReference>
<evidence type="ECO:0000256" key="1">
    <source>
        <dbReference type="ARBA" id="ARBA00009865"/>
    </source>
</evidence>
<dbReference type="AlphaFoldDB" id="A0AAP5H2G0"/>